<proteinExistence type="predicted"/>
<dbReference type="GeneID" id="83062084"/>
<sequence length="172" mass="17932">MRLLLSVLLLLAGIALAGIAPASAAAPYTVDSIMLLQPQEALQERIDGAEPLAAYIKALNAAAQEHLRQAAPGAPASGYIVVAVRADGARKIWLDYAPALPAAVSGPLRAALERVAPMRVRTGAAVFAINASLWGGARASAPPSPEEWRRAAGRAGEPVEVEDLVLRIFDGR</sequence>
<protein>
    <submittedName>
        <fullName evidence="2">Uncharacterized protein</fullName>
    </submittedName>
</protein>
<evidence type="ECO:0000313" key="2">
    <source>
        <dbReference type="EMBL" id="BAV95631.1"/>
    </source>
</evidence>
<name>A0AAU9ABB0_LYSEN</name>
<organism evidence="2 3">
    <name type="scientific">Lysobacter enzymogenes</name>
    <dbReference type="NCBI Taxonomy" id="69"/>
    <lineage>
        <taxon>Bacteria</taxon>
        <taxon>Pseudomonadati</taxon>
        <taxon>Pseudomonadota</taxon>
        <taxon>Gammaproteobacteria</taxon>
        <taxon>Lysobacterales</taxon>
        <taxon>Lysobacteraceae</taxon>
        <taxon>Lysobacter</taxon>
    </lineage>
</organism>
<feature type="chain" id="PRO_5043650377" evidence="1">
    <location>
        <begin position="18"/>
        <end position="172"/>
    </location>
</feature>
<dbReference type="RefSeq" id="WP_096376255.1">
    <property type="nucleotide sequence ID" value="NZ_AP014940.1"/>
</dbReference>
<evidence type="ECO:0000256" key="1">
    <source>
        <dbReference type="SAM" id="SignalP"/>
    </source>
</evidence>
<dbReference type="EMBL" id="AP014940">
    <property type="protein sequence ID" value="BAV95631.1"/>
    <property type="molecule type" value="Genomic_DNA"/>
</dbReference>
<gene>
    <name evidence="2" type="ORF">LEN_0144</name>
</gene>
<reference evidence="2 3" key="1">
    <citation type="journal article" date="2017" name="DNA Res.">
        <title>Complete genome sequence and expression profile of the commercial lytic enzyme producer Lysobacter enzymogenes M497-1.</title>
        <authorList>
            <person name="Takami H."/>
            <person name="Toyoda A."/>
            <person name="Uchiyama I."/>
            <person name="Itoh T."/>
            <person name="Takaki Y."/>
            <person name="Arai W."/>
            <person name="Nishi S."/>
            <person name="Kawai M."/>
            <person name="Shinya K."/>
            <person name="Ikeda H."/>
        </authorList>
    </citation>
    <scope>NUCLEOTIDE SEQUENCE [LARGE SCALE GENOMIC DNA]</scope>
    <source>
        <strain evidence="2 3">M497-1</strain>
    </source>
</reference>
<dbReference type="Proteomes" id="UP000218824">
    <property type="component" value="Chromosome"/>
</dbReference>
<keyword evidence="1" id="KW-0732">Signal</keyword>
<dbReference type="AlphaFoldDB" id="A0AAU9ABB0"/>
<evidence type="ECO:0000313" key="3">
    <source>
        <dbReference type="Proteomes" id="UP000218824"/>
    </source>
</evidence>
<feature type="signal peptide" evidence="1">
    <location>
        <begin position="1"/>
        <end position="17"/>
    </location>
</feature>
<dbReference type="KEGG" id="lem:LEN_0144"/>
<accession>A0AAU9ABB0</accession>